<feature type="compositionally biased region" description="Polar residues" evidence="1">
    <location>
        <begin position="212"/>
        <end position="230"/>
    </location>
</feature>
<name>A0A4R4TER5_9ACTN</name>
<protein>
    <submittedName>
        <fullName evidence="2">Uncharacterized protein</fullName>
    </submittedName>
</protein>
<dbReference type="Proteomes" id="UP000295345">
    <property type="component" value="Unassembled WGS sequence"/>
</dbReference>
<evidence type="ECO:0000313" key="2">
    <source>
        <dbReference type="EMBL" id="TDC76118.1"/>
    </source>
</evidence>
<dbReference type="EMBL" id="SMKI01000084">
    <property type="protein sequence ID" value="TDC76118.1"/>
    <property type="molecule type" value="Genomic_DNA"/>
</dbReference>
<accession>A0A4R4TER5</accession>
<proteinExistence type="predicted"/>
<dbReference type="AlphaFoldDB" id="A0A4R4TER5"/>
<evidence type="ECO:0000313" key="3">
    <source>
        <dbReference type="Proteomes" id="UP000295345"/>
    </source>
</evidence>
<feature type="compositionally biased region" description="Pro residues" evidence="1">
    <location>
        <begin position="194"/>
        <end position="205"/>
    </location>
</feature>
<organism evidence="2 3">
    <name type="scientific">Streptomyces hainanensis</name>
    <dbReference type="NCBI Taxonomy" id="402648"/>
    <lineage>
        <taxon>Bacteria</taxon>
        <taxon>Bacillati</taxon>
        <taxon>Actinomycetota</taxon>
        <taxon>Actinomycetes</taxon>
        <taxon>Kitasatosporales</taxon>
        <taxon>Streptomycetaceae</taxon>
        <taxon>Streptomyces</taxon>
    </lineage>
</organism>
<gene>
    <name evidence="2" type="ORF">E1283_10515</name>
</gene>
<comment type="caution">
    <text evidence="2">The sequence shown here is derived from an EMBL/GenBank/DDBJ whole genome shotgun (WGS) entry which is preliminary data.</text>
</comment>
<evidence type="ECO:0000256" key="1">
    <source>
        <dbReference type="SAM" id="MobiDB-lite"/>
    </source>
</evidence>
<reference evidence="2 3" key="1">
    <citation type="submission" date="2019-03" db="EMBL/GenBank/DDBJ databases">
        <title>Draft genome sequences of novel Actinobacteria.</title>
        <authorList>
            <person name="Sahin N."/>
            <person name="Ay H."/>
            <person name="Saygin H."/>
        </authorList>
    </citation>
    <scope>NUCLEOTIDE SEQUENCE [LARGE SCALE GENOMIC DNA]</scope>
    <source>
        <strain evidence="2 3">DSM 41900</strain>
    </source>
</reference>
<sequence length="277" mass="30455">MRLLPGAEPFTHDGVPVLTADTVHISADWSALVLRHGTAFIGHRPDHGPTDSFYGYAELHTRSVYFDALLFGVIQRDHIDQLTEDLTDVFTGPREATRLATLKRRIAHFRSTYWRQHLTTHGTANDLLTAYKNQYRLPERFTDILAEAADHNRLIQTRENQQISGALGIITILGLPLTIIQVLGDQTPRHLITAPPPPLSPPPPSSSSTPSAGATQAAETVRTNRPTTSDRALPIQATQARRLDDGYDESGRRVSVLTTGLSVSGHIVGSPFQPSRL</sequence>
<keyword evidence="3" id="KW-1185">Reference proteome</keyword>
<feature type="region of interest" description="Disordered" evidence="1">
    <location>
        <begin position="189"/>
        <end position="249"/>
    </location>
</feature>